<gene>
    <name evidence="5" type="ORF">INT45_002162</name>
</gene>
<dbReference type="InterPro" id="IPR015947">
    <property type="entry name" value="PUA-like_sf"/>
</dbReference>
<sequence>MSEISIIQGPQAGFKVKTDSIQLISSSGRYTRTIRGIPERKPFMDKTTIFKKFIIGSIPTVPTGFTTLTKKQLASIGIHRAIQAGIDGSAQLEKVFSIVMSGEYAENEDRGDIIVYTGAGGHDKTGQQTSDQQLTGRNLQLAKCCAGTYNRAEKTGNAGDNWKKGSPIRVVRGSGSSRQAGGSYGPGEGYRYDGIYKVAQYWESVGITGYKIWRFILQRDDESPAPWTTEDKAMRYAAPRVFRDVDFSKRNDYMITFQSVLALWRIHPGYWDGIVAQDYRNSDKNRDIGDFNEELEIPQNTIFKPRGELLDAIYEDITNKRIWQRLFDRTYQQSVGIRDLMSFCEVVLTQLEFICLLCHASPAATRYSTPSLEIPLVHAESYHCIRCDCNFCKTCINKSKTRSIHTCPNCLAPKLFQKNTLKAVFNAMHIEQRAR</sequence>
<dbReference type="GO" id="GO:0005634">
    <property type="term" value="C:nucleus"/>
    <property type="evidence" value="ECO:0007669"/>
    <property type="project" value="UniProtKB-SubCell"/>
</dbReference>
<dbReference type="GO" id="GO:0061630">
    <property type="term" value="F:ubiquitin protein ligase activity"/>
    <property type="evidence" value="ECO:0007669"/>
    <property type="project" value="TreeGrafter"/>
</dbReference>
<evidence type="ECO:0000313" key="6">
    <source>
        <dbReference type="Proteomes" id="UP000646827"/>
    </source>
</evidence>
<dbReference type="OrthoDB" id="2270193at2759"/>
<dbReference type="PANTHER" id="PTHR14140">
    <property type="entry name" value="E3 UBIQUITIN-PROTEIN LIGASE UHRF-RELATED"/>
    <property type="match status" value="1"/>
</dbReference>
<keyword evidence="1 2" id="KW-0539">Nucleus</keyword>
<evidence type="ECO:0000259" key="4">
    <source>
        <dbReference type="PROSITE" id="PS51015"/>
    </source>
</evidence>
<evidence type="ECO:0000256" key="1">
    <source>
        <dbReference type="ARBA" id="ARBA00023242"/>
    </source>
</evidence>
<dbReference type="Proteomes" id="UP000646827">
    <property type="component" value="Unassembled WGS sequence"/>
</dbReference>
<dbReference type="Gene3D" id="2.30.280.10">
    <property type="entry name" value="SRA-YDG"/>
    <property type="match status" value="1"/>
</dbReference>
<dbReference type="PANTHER" id="PTHR14140:SF27">
    <property type="entry name" value="OS04G0289800 PROTEIN"/>
    <property type="match status" value="1"/>
</dbReference>
<feature type="compositionally biased region" description="Low complexity" evidence="3">
    <location>
        <begin position="165"/>
        <end position="181"/>
    </location>
</feature>
<comment type="subcellular location">
    <subcellularLocation>
        <location evidence="2">Nucleus</location>
    </subcellularLocation>
</comment>
<dbReference type="Pfam" id="PF02182">
    <property type="entry name" value="SAD_SRA"/>
    <property type="match status" value="1"/>
</dbReference>
<proteinExistence type="predicted"/>
<organism evidence="5 6">
    <name type="scientific">Circinella minor</name>
    <dbReference type="NCBI Taxonomy" id="1195481"/>
    <lineage>
        <taxon>Eukaryota</taxon>
        <taxon>Fungi</taxon>
        <taxon>Fungi incertae sedis</taxon>
        <taxon>Mucoromycota</taxon>
        <taxon>Mucoromycotina</taxon>
        <taxon>Mucoromycetes</taxon>
        <taxon>Mucorales</taxon>
        <taxon>Lichtheimiaceae</taxon>
        <taxon>Circinella</taxon>
    </lineage>
</organism>
<dbReference type="GO" id="GO:0016567">
    <property type="term" value="P:protein ubiquitination"/>
    <property type="evidence" value="ECO:0007669"/>
    <property type="project" value="TreeGrafter"/>
</dbReference>
<accession>A0A8H7VES9</accession>
<evidence type="ECO:0000313" key="5">
    <source>
        <dbReference type="EMBL" id="KAG2216217.1"/>
    </source>
</evidence>
<comment type="caution">
    <text evidence="5">The sequence shown here is derived from an EMBL/GenBank/DDBJ whole genome shotgun (WGS) entry which is preliminary data.</text>
</comment>
<dbReference type="GO" id="GO:0044027">
    <property type="term" value="P:negative regulation of gene expression via chromosomal CpG island methylation"/>
    <property type="evidence" value="ECO:0007669"/>
    <property type="project" value="TreeGrafter"/>
</dbReference>
<protein>
    <recommendedName>
        <fullName evidence="4">YDG domain-containing protein</fullName>
    </recommendedName>
</protein>
<dbReference type="SUPFAM" id="SSF88697">
    <property type="entry name" value="PUA domain-like"/>
    <property type="match status" value="1"/>
</dbReference>
<dbReference type="EMBL" id="JAEPRB010000438">
    <property type="protein sequence ID" value="KAG2216217.1"/>
    <property type="molecule type" value="Genomic_DNA"/>
</dbReference>
<dbReference type="AlphaFoldDB" id="A0A8H7VES9"/>
<feature type="region of interest" description="Disordered" evidence="3">
    <location>
        <begin position="156"/>
        <end position="184"/>
    </location>
</feature>
<dbReference type="InterPro" id="IPR045134">
    <property type="entry name" value="UHRF1/2-like"/>
</dbReference>
<feature type="domain" description="YDG" evidence="4">
    <location>
        <begin position="56"/>
        <end position="219"/>
    </location>
</feature>
<evidence type="ECO:0000256" key="3">
    <source>
        <dbReference type="SAM" id="MobiDB-lite"/>
    </source>
</evidence>
<keyword evidence="6" id="KW-1185">Reference proteome</keyword>
<evidence type="ECO:0000256" key="2">
    <source>
        <dbReference type="PROSITE-ProRule" id="PRU00358"/>
    </source>
</evidence>
<dbReference type="InterPro" id="IPR003105">
    <property type="entry name" value="SRA_YDG"/>
</dbReference>
<dbReference type="InterPro" id="IPR036987">
    <property type="entry name" value="SRA-YDG_sf"/>
</dbReference>
<dbReference type="PROSITE" id="PS51015">
    <property type="entry name" value="YDG"/>
    <property type="match status" value="1"/>
</dbReference>
<dbReference type="SMART" id="SM00466">
    <property type="entry name" value="SRA"/>
    <property type="match status" value="1"/>
</dbReference>
<name>A0A8H7VES9_9FUNG</name>
<reference evidence="5 6" key="1">
    <citation type="submission" date="2020-12" db="EMBL/GenBank/DDBJ databases">
        <title>Metabolic potential, ecology and presence of endohyphal bacteria is reflected in genomic diversity of Mucoromycotina.</title>
        <authorList>
            <person name="Muszewska A."/>
            <person name="Okrasinska A."/>
            <person name="Steczkiewicz K."/>
            <person name="Drgas O."/>
            <person name="Orlowska M."/>
            <person name="Perlinska-Lenart U."/>
            <person name="Aleksandrzak-Piekarczyk T."/>
            <person name="Szatraj K."/>
            <person name="Zielenkiewicz U."/>
            <person name="Pilsyk S."/>
            <person name="Malc E."/>
            <person name="Mieczkowski P."/>
            <person name="Kruszewska J.S."/>
            <person name="Biernat P."/>
            <person name="Pawlowska J."/>
        </authorList>
    </citation>
    <scope>NUCLEOTIDE SEQUENCE [LARGE SCALE GENOMIC DNA]</scope>
    <source>
        <strain evidence="5 6">CBS 142.35</strain>
    </source>
</reference>